<evidence type="ECO:0008006" key="3">
    <source>
        <dbReference type="Google" id="ProtNLM"/>
    </source>
</evidence>
<gene>
    <name evidence="1" type="ordered locus">Tbis_2421</name>
</gene>
<dbReference type="Proteomes" id="UP000006640">
    <property type="component" value="Chromosome"/>
</dbReference>
<dbReference type="OrthoDB" id="3256964at2"/>
<dbReference type="Pfam" id="PF10722">
    <property type="entry name" value="YbjN"/>
    <property type="match status" value="1"/>
</dbReference>
<organism evidence="1 2">
    <name type="scientific">Thermobispora bispora (strain ATCC 19993 / DSM 43833 / CBS 139.67 / JCM 10125 / KCTC 9307 / NBRC 14880 / R51)</name>
    <dbReference type="NCBI Taxonomy" id="469371"/>
    <lineage>
        <taxon>Bacteria</taxon>
        <taxon>Bacillati</taxon>
        <taxon>Actinomycetota</taxon>
        <taxon>Actinomycetes</taxon>
        <taxon>Streptosporangiales</taxon>
        <taxon>Streptosporangiaceae</taxon>
        <taxon>Thermobispora</taxon>
    </lineage>
</organism>
<keyword evidence="2" id="KW-1185">Reference proteome</keyword>
<dbReference type="eggNOG" id="ENOG5032V8W">
    <property type="taxonomic scope" value="Bacteria"/>
</dbReference>
<evidence type="ECO:0000313" key="2">
    <source>
        <dbReference type="Proteomes" id="UP000006640"/>
    </source>
</evidence>
<evidence type="ECO:0000313" key="1">
    <source>
        <dbReference type="EMBL" id="ADG89124.1"/>
    </source>
</evidence>
<dbReference type="EMBL" id="CP001874">
    <property type="protein sequence ID" value="ADG89124.1"/>
    <property type="molecule type" value="Genomic_DNA"/>
</dbReference>
<dbReference type="KEGG" id="tbi:Tbis_2421"/>
<protein>
    <recommendedName>
        <fullName evidence="3">Sensory transduction regulator</fullName>
    </recommendedName>
</protein>
<dbReference type="InterPro" id="IPR019660">
    <property type="entry name" value="Put_sensory_transdc_reg_YbjN"/>
</dbReference>
<dbReference type="STRING" id="469371.Tbis_2421"/>
<reference evidence="1 2" key="1">
    <citation type="submission" date="2010-01" db="EMBL/GenBank/DDBJ databases">
        <title>The complete genome of Thermobispora bispora DSM 43833.</title>
        <authorList>
            <consortium name="US DOE Joint Genome Institute (JGI-PGF)"/>
            <person name="Lucas S."/>
            <person name="Copeland A."/>
            <person name="Lapidus A."/>
            <person name="Glavina del Rio T."/>
            <person name="Dalin E."/>
            <person name="Tice H."/>
            <person name="Bruce D."/>
            <person name="Goodwin L."/>
            <person name="Pitluck S."/>
            <person name="Kyrpides N."/>
            <person name="Mavromatis K."/>
            <person name="Ivanova N."/>
            <person name="Mikhailova N."/>
            <person name="Chertkov O."/>
            <person name="Brettin T."/>
            <person name="Detter J.C."/>
            <person name="Han C."/>
            <person name="Larimer F."/>
            <person name="Land M."/>
            <person name="Hauser L."/>
            <person name="Markowitz V."/>
            <person name="Cheng J.-F."/>
            <person name="Hugenholtz P."/>
            <person name="Woyke T."/>
            <person name="Wu D."/>
            <person name="Jando M."/>
            <person name="Schneider S."/>
            <person name="Klenk H.-P."/>
            <person name="Eisen J.A."/>
        </authorList>
    </citation>
    <scope>NUCLEOTIDE SEQUENCE [LARGE SCALE GENOMIC DNA]</scope>
    <source>
        <strain evidence="2">ATCC 19993 / DSM 43833 / CBS 139.67 / JCM 10125 / KCTC 9307 / NBRC 14880 / R51</strain>
    </source>
</reference>
<dbReference type="RefSeq" id="WP_013132657.1">
    <property type="nucleotide sequence ID" value="NC_014165.1"/>
</dbReference>
<accession>D6Y422</accession>
<proteinExistence type="predicted"/>
<dbReference type="HOGENOM" id="CLU_130986_0_0_11"/>
<name>D6Y422_THEBD</name>
<dbReference type="AlphaFoldDB" id="D6Y422"/>
<sequence length="144" mass="16436">MTPSPPVVRPDRQLVEEILNELELGYTVDSEGDLAIATPQLTVYFLFGQEGALFTVRTFYERKFSVADKPKLLTALNEWNVDTVWPKVYAYTQDNGVVRVIGDSQLYCGAGVTREHLTTVIAHWTRSAIRFHRWLTDRLAYEIG</sequence>